<evidence type="ECO:0000256" key="1">
    <source>
        <dbReference type="ARBA" id="ARBA00022729"/>
    </source>
</evidence>
<dbReference type="Gene3D" id="2.60.120.200">
    <property type="match status" value="2"/>
</dbReference>
<dbReference type="InterPro" id="IPR013320">
    <property type="entry name" value="ConA-like_dom_sf"/>
</dbReference>
<dbReference type="Proteomes" id="UP000630887">
    <property type="component" value="Unassembled WGS sequence"/>
</dbReference>
<dbReference type="Pfam" id="PF13385">
    <property type="entry name" value="Laminin_G_3"/>
    <property type="match status" value="2"/>
</dbReference>
<organism evidence="5 6">
    <name type="scientific">Catellatospora coxensis</name>
    <dbReference type="NCBI Taxonomy" id="310354"/>
    <lineage>
        <taxon>Bacteria</taxon>
        <taxon>Bacillati</taxon>
        <taxon>Actinomycetota</taxon>
        <taxon>Actinomycetes</taxon>
        <taxon>Micromonosporales</taxon>
        <taxon>Micromonosporaceae</taxon>
        <taxon>Catellatospora</taxon>
    </lineage>
</organism>
<dbReference type="EMBL" id="BONI01000009">
    <property type="protein sequence ID" value="GIG04767.1"/>
    <property type="molecule type" value="Genomic_DNA"/>
</dbReference>
<evidence type="ECO:0000256" key="2">
    <source>
        <dbReference type="ARBA" id="ARBA00023157"/>
    </source>
</evidence>
<evidence type="ECO:0000256" key="3">
    <source>
        <dbReference type="SAM" id="MobiDB-lite"/>
    </source>
</evidence>
<dbReference type="PANTHER" id="PTHR46943:SF1">
    <property type="entry name" value="PENTRAXIN-RELATED PROTEIN PTX3"/>
    <property type="match status" value="1"/>
</dbReference>
<dbReference type="SMART" id="SM00560">
    <property type="entry name" value="LamGL"/>
    <property type="match status" value="2"/>
</dbReference>
<dbReference type="InterPro" id="IPR006558">
    <property type="entry name" value="LamG-like"/>
</dbReference>
<keyword evidence="2" id="KW-1015">Disulfide bond</keyword>
<dbReference type="GO" id="GO:0006955">
    <property type="term" value="P:immune response"/>
    <property type="evidence" value="ECO:0007669"/>
    <property type="project" value="InterPro"/>
</dbReference>
<proteinExistence type="predicted"/>
<protein>
    <recommendedName>
        <fullName evidence="4">LamG-like jellyroll fold domain-containing protein</fullName>
    </recommendedName>
</protein>
<dbReference type="InterPro" id="IPR042837">
    <property type="entry name" value="PTX3"/>
</dbReference>
<keyword evidence="6" id="KW-1185">Reference proteome</keyword>
<name>A0A8J3KKN1_9ACTN</name>
<dbReference type="SUPFAM" id="SSF49899">
    <property type="entry name" value="Concanavalin A-like lectins/glucanases"/>
    <property type="match status" value="2"/>
</dbReference>
<evidence type="ECO:0000313" key="6">
    <source>
        <dbReference type="Proteomes" id="UP000630887"/>
    </source>
</evidence>
<keyword evidence="1" id="KW-0732">Signal</keyword>
<accession>A0A8J3KKN1</accession>
<dbReference type="PANTHER" id="PTHR46943">
    <property type="entry name" value="PENTRAXIN-RELATED PROTEIN PTX3"/>
    <property type="match status" value="1"/>
</dbReference>
<feature type="domain" description="LamG-like jellyroll fold" evidence="4">
    <location>
        <begin position="1017"/>
        <end position="1168"/>
    </location>
</feature>
<gene>
    <name evidence="5" type="ORF">Cco03nite_14670</name>
</gene>
<reference evidence="5 6" key="1">
    <citation type="submission" date="2021-01" db="EMBL/GenBank/DDBJ databases">
        <title>Whole genome shotgun sequence of Catellatospora coxensis NBRC 107359.</title>
        <authorList>
            <person name="Komaki H."/>
            <person name="Tamura T."/>
        </authorList>
    </citation>
    <scope>NUCLEOTIDE SEQUENCE [LARGE SCALE GENOMIC DNA]</scope>
    <source>
        <strain evidence="5 6">NBRC 107359</strain>
    </source>
</reference>
<evidence type="ECO:0000259" key="4">
    <source>
        <dbReference type="SMART" id="SM00560"/>
    </source>
</evidence>
<comment type="caution">
    <text evidence="5">The sequence shown here is derived from an EMBL/GenBank/DDBJ whole genome shotgun (WGS) entry which is preliminary data.</text>
</comment>
<dbReference type="AlphaFoldDB" id="A0A8J3KKN1"/>
<sequence length="1182" mass="123976">MAAALWAAPAQDRGEVQALDTAGSGPGVPRTEAQAMAAARTSGRPVEVESKGDARQVTYANPDGTLTRESHLQPFRTLRAGRWVPIDTTLIRHDDGTVGPKAAETEMRFSGGGRAPLATISRTGRMLTLTWPEELPKPTLDGDSATYADVWPDVDLVVHASVSSFTHVLVVKTPQAARLAQLKTIAYGLSGTNLAFKAGADGRLAALDAGGGGTIFEAPAPKMWDSGSPAEAAARGESFDASRTAPESSRRSGLGVIVAGGELRLSPDQRLLTDPSARFPIYIDPHVATHKNTKWAMVDSGYPNEEYYNWDGDTDQRIGLCPRGYSSTCNSSQVKRLLFTMDSPYADDSISILSAEFKVSMASIVVSGTKRNFSLYRTSGFSSATNWSNQPAWSSTNKQQTLDTSTTASCTGNPNVVFNATQAVRTAATDNYSTLTFGIKADNESDELSSKRFCHNAVLSVNYNRPPRAPDNLSSNPGGSCATGSARPIVPTVPVLIAYLSDPDTGDAEPLTATFTVEWTPAGQNKQTKTWTTLSSTSPEFEYNLNASGTGVPDLPENTVVTWKVIASDGTSPSPASPTCEFVLDKSRPAGPDIDSPEYLPGDSVDNGTGMPAAACVQAAAIHDGVGRYGTFTFTAADPDVLSYQYAFDSTLSAGSPSVPASAVGGSASVHWAPASEGPHTLNVRAVDASGPGTISSCSFKVSAGRQPVGEWALDDEVGSTVAADAAVPGNPAAAGSGVSFRAGGAGGPADPAAQLDGSAEGYLATSSTGLLDTGGPFSVSAWVKLDDLTRSQTAVSQDGTGEPGFVLGYEYEAGVGRWTFRIPVTDVDSLGEWQVHSNVAVSTDWVHLAATFDPFKDAITLYVGGAATTVGAARSSWASHGNIQIGRHTAKTGYTGHWNGRIADVEVYDRLVQPAEITKLAAISIKRRAYWPMDSSSLLDGTSQTLRSAAFDPDGEGPIDSTVDDLTVEGADQVLAVIPEDPEELPTEALVGEGHLNFNGSSDYAFTASKLVGQTTSFSISARVRLAAQCANEQVVMSQPGTNVSRFEVRCLATPQGNRWQLVLNDVDQVGSAQTIVTDNTHAPDPSLAKGEHLAVTYNGLTGEVKLYVRGELALSAIATLTTAWNGSDGGIQIGRALTGAGAGLYNRFFSGDIDEVRIYTGVIDETTVAQLSSTTALPDL</sequence>
<evidence type="ECO:0000313" key="5">
    <source>
        <dbReference type="EMBL" id="GIG04767.1"/>
    </source>
</evidence>
<feature type="region of interest" description="Disordered" evidence="3">
    <location>
        <begin position="220"/>
        <end position="252"/>
    </location>
</feature>
<feature type="domain" description="LamG-like jellyroll fold" evidence="4">
    <location>
        <begin position="776"/>
        <end position="916"/>
    </location>
</feature>